<dbReference type="AlphaFoldDB" id="A0A329S0Q5"/>
<evidence type="ECO:0000313" key="4">
    <source>
        <dbReference type="EMBL" id="RAW29436.1"/>
    </source>
</evidence>
<reference evidence="2" key="2">
    <citation type="submission" date="2018-05" db="EMBL/GenBank/DDBJ databases">
        <title>Effector identification in a new, highly contiguous assembly of the strawberry crown rot pathogen Phytophthora cactorum.</title>
        <authorList>
            <person name="Armitage A.D."/>
            <person name="Nellist C.F."/>
            <person name="Bates H."/>
            <person name="Vickerstaff R.J."/>
            <person name="Harrison R.J."/>
        </authorList>
    </citation>
    <scope>NUCLEOTIDE SEQUENCE</scope>
    <source>
        <strain evidence="2">P421</strain>
    </source>
</reference>
<reference evidence="3" key="3">
    <citation type="submission" date="2021-01" db="EMBL/GenBank/DDBJ databases">
        <title>Phytophthora aleatoria, a newly-described species from Pinus radiata is distinct from Phytophthora cactorum isolates based on comparative genomics.</title>
        <authorList>
            <person name="Mcdougal R."/>
            <person name="Panda P."/>
            <person name="Williams N."/>
            <person name="Studholme D.J."/>
        </authorList>
    </citation>
    <scope>NUCLEOTIDE SEQUENCE</scope>
    <source>
        <strain evidence="3">NZFS 3830</strain>
    </source>
</reference>
<dbReference type="Proteomes" id="UP000760860">
    <property type="component" value="Unassembled WGS sequence"/>
</dbReference>
<dbReference type="OrthoDB" id="95445at2759"/>
<feature type="region of interest" description="Disordered" evidence="1">
    <location>
        <begin position="68"/>
        <end position="107"/>
    </location>
</feature>
<evidence type="ECO:0000313" key="3">
    <source>
        <dbReference type="EMBL" id="KAG6953240.1"/>
    </source>
</evidence>
<gene>
    <name evidence="3" type="ORF">JG687_00012501</name>
    <name evidence="4" type="ORF">PC110_g14203</name>
    <name evidence="2" type="ORF">PC129_g17568</name>
</gene>
<dbReference type="Proteomes" id="UP000688947">
    <property type="component" value="Unassembled WGS sequence"/>
</dbReference>
<accession>A0A329S0Q5</accession>
<organism evidence="4 5">
    <name type="scientific">Phytophthora cactorum</name>
    <dbReference type="NCBI Taxonomy" id="29920"/>
    <lineage>
        <taxon>Eukaryota</taxon>
        <taxon>Sar</taxon>
        <taxon>Stramenopiles</taxon>
        <taxon>Oomycota</taxon>
        <taxon>Peronosporomycetes</taxon>
        <taxon>Peronosporales</taxon>
        <taxon>Peronosporaceae</taxon>
        <taxon>Phytophthora</taxon>
    </lineage>
</organism>
<keyword evidence="5" id="KW-1185">Reference proteome</keyword>
<proteinExistence type="predicted"/>
<dbReference type="Proteomes" id="UP000251314">
    <property type="component" value="Unassembled WGS sequence"/>
</dbReference>
<reference evidence="4 5" key="1">
    <citation type="submission" date="2018-01" db="EMBL/GenBank/DDBJ databases">
        <title>Draft genome of the strawberry crown rot pathogen Phytophthora cactorum.</title>
        <authorList>
            <person name="Armitage A.D."/>
            <person name="Lysoe E."/>
            <person name="Nellist C.F."/>
            <person name="Harrison R.J."/>
            <person name="Brurberg M.B."/>
        </authorList>
    </citation>
    <scope>NUCLEOTIDE SEQUENCE [LARGE SCALE GENOMIC DNA]</scope>
    <source>
        <strain evidence="4 5">10300</strain>
    </source>
</reference>
<dbReference type="EMBL" id="RCMV01000953">
    <property type="protein sequence ID" value="KAG3211454.1"/>
    <property type="molecule type" value="Genomic_DNA"/>
</dbReference>
<dbReference type="VEuPathDB" id="FungiDB:PC110_g14203"/>
<dbReference type="EMBL" id="JAENGZ010000842">
    <property type="protein sequence ID" value="KAG6953240.1"/>
    <property type="molecule type" value="Genomic_DNA"/>
</dbReference>
<evidence type="ECO:0000313" key="5">
    <source>
        <dbReference type="Proteomes" id="UP000251314"/>
    </source>
</evidence>
<evidence type="ECO:0000313" key="2">
    <source>
        <dbReference type="EMBL" id="KAG3211454.1"/>
    </source>
</evidence>
<name>A0A329S0Q5_9STRA</name>
<sequence>MDVVYTFGRSVNVDGDEWIDLGPIPTVCDGEATAAPPTVSHGAAMVYDDASSNPFCPQATESNAYLEPVAEPEPEQKLQQQTPENKPGEESAVKGGKVTGTSRLSARAPVREALSKAARSKEALMAFYLSRAKQMEAKHKKIVVPPTQPVVIRSLQESEHSVRTGIGI</sequence>
<dbReference type="EMBL" id="MJFZ01000427">
    <property type="protein sequence ID" value="RAW29436.1"/>
    <property type="molecule type" value="Genomic_DNA"/>
</dbReference>
<comment type="caution">
    <text evidence="4">The sequence shown here is derived from an EMBL/GenBank/DDBJ whole genome shotgun (WGS) entry which is preliminary data.</text>
</comment>
<protein>
    <submittedName>
        <fullName evidence="4">Uncharacterized protein</fullName>
    </submittedName>
</protein>
<evidence type="ECO:0000256" key="1">
    <source>
        <dbReference type="SAM" id="MobiDB-lite"/>
    </source>
</evidence>